<keyword evidence="3 6" id="KW-0238">DNA-binding</keyword>
<dbReference type="Gene3D" id="1.10.10.10">
    <property type="entry name" value="Winged helix-like DNA-binding domain superfamily/Winged helix DNA-binding domain"/>
    <property type="match status" value="1"/>
</dbReference>
<protein>
    <submittedName>
        <fullName evidence="6">DNA-binding transcriptional regulator LsrR (DeoR family)</fullName>
    </submittedName>
</protein>
<dbReference type="AlphaFoldDB" id="A0A2T5VFH3"/>
<dbReference type="SUPFAM" id="SSF100950">
    <property type="entry name" value="NagB/RpiA/CoA transferase-like"/>
    <property type="match status" value="1"/>
</dbReference>
<dbReference type="InterPro" id="IPR036388">
    <property type="entry name" value="WH-like_DNA-bd_sf"/>
</dbReference>
<reference evidence="6 7" key="1">
    <citation type="submission" date="2018-04" db="EMBL/GenBank/DDBJ databases">
        <title>Genomic Encyclopedia of Archaeal and Bacterial Type Strains, Phase II (KMG-II): from individual species to whole genera.</title>
        <authorList>
            <person name="Goeker M."/>
        </authorList>
    </citation>
    <scope>NUCLEOTIDE SEQUENCE [LARGE SCALE GENOMIC DNA]</scope>
    <source>
        <strain evidence="6 7">DSM 23382</strain>
    </source>
</reference>
<dbReference type="GO" id="GO:0003677">
    <property type="term" value="F:DNA binding"/>
    <property type="evidence" value="ECO:0007669"/>
    <property type="project" value="UniProtKB-KW"/>
</dbReference>
<feature type="domain" description="Sugar-binding" evidence="5">
    <location>
        <begin position="61"/>
        <end position="316"/>
    </location>
</feature>
<comment type="similarity">
    <text evidence="1">Belongs to the SorC transcriptional regulatory family.</text>
</comment>
<evidence type="ECO:0000256" key="3">
    <source>
        <dbReference type="ARBA" id="ARBA00023125"/>
    </source>
</evidence>
<dbReference type="GO" id="GO:0030246">
    <property type="term" value="F:carbohydrate binding"/>
    <property type="evidence" value="ECO:0007669"/>
    <property type="project" value="InterPro"/>
</dbReference>
<evidence type="ECO:0000259" key="5">
    <source>
        <dbReference type="Pfam" id="PF04198"/>
    </source>
</evidence>
<comment type="caution">
    <text evidence="6">The sequence shown here is derived from an EMBL/GenBank/DDBJ whole genome shotgun (WGS) entry which is preliminary data.</text>
</comment>
<keyword evidence="7" id="KW-1185">Reference proteome</keyword>
<dbReference type="Gene3D" id="3.40.50.1360">
    <property type="match status" value="1"/>
</dbReference>
<organism evidence="6 7">
    <name type="scientific">Breoghania corrubedonensis</name>
    <dbReference type="NCBI Taxonomy" id="665038"/>
    <lineage>
        <taxon>Bacteria</taxon>
        <taxon>Pseudomonadati</taxon>
        <taxon>Pseudomonadota</taxon>
        <taxon>Alphaproteobacteria</taxon>
        <taxon>Hyphomicrobiales</taxon>
        <taxon>Stappiaceae</taxon>
        <taxon>Breoghania</taxon>
    </lineage>
</organism>
<dbReference type="InterPro" id="IPR051054">
    <property type="entry name" value="SorC_transcr_regulators"/>
</dbReference>
<dbReference type="Proteomes" id="UP000244081">
    <property type="component" value="Unassembled WGS sequence"/>
</dbReference>
<keyword evidence="2" id="KW-0805">Transcription regulation</keyword>
<dbReference type="InterPro" id="IPR007324">
    <property type="entry name" value="Sugar-bd_dom_put"/>
</dbReference>
<dbReference type="PANTHER" id="PTHR34294:SF1">
    <property type="entry name" value="TRANSCRIPTIONAL REGULATOR LSRR"/>
    <property type="match status" value="1"/>
</dbReference>
<proteinExistence type="inferred from homology"/>
<keyword evidence="4" id="KW-0804">Transcription</keyword>
<gene>
    <name evidence="6" type="ORF">C8N35_101555</name>
</gene>
<evidence type="ECO:0000313" key="6">
    <source>
        <dbReference type="EMBL" id="PTW62511.1"/>
    </source>
</evidence>
<evidence type="ECO:0000256" key="2">
    <source>
        <dbReference type="ARBA" id="ARBA00023015"/>
    </source>
</evidence>
<dbReference type="Pfam" id="PF04198">
    <property type="entry name" value="Sugar-bind"/>
    <property type="match status" value="1"/>
</dbReference>
<dbReference type="PANTHER" id="PTHR34294">
    <property type="entry name" value="TRANSCRIPTIONAL REGULATOR-RELATED"/>
    <property type="match status" value="1"/>
</dbReference>
<evidence type="ECO:0000256" key="4">
    <source>
        <dbReference type="ARBA" id="ARBA00023163"/>
    </source>
</evidence>
<evidence type="ECO:0000313" key="7">
    <source>
        <dbReference type="Proteomes" id="UP000244081"/>
    </source>
</evidence>
<name>A0A2T5VFH3_9HYPH</name>
<dbReference type="RefSeq" id="WP_210203369.1">
    <property type="nucleotide sequence ID" value="NZ_QAYG01000001.1"/>
</dbReference>
<evidence type="ECO:0000256" key="1">
    <source>
        <dbReference type="ARBA" id="ARBA00010466"/>
    </source>
</evidence>
<accession>A0A2T5VFH3</accession>
<sequence length="328" mass="34695">MGEPDDWTTYLAIRAAWLSFVGGCTQGEIASRLDISPAKVHRLIAYAQRAGHIRFHIEGRPLECLEYEETFARAFGLNHCIVAPDLGTGVQDEGAAIRSVGAAAGNLLAQVLASSGIRQIGVGMGRTLKAAVAAMPRISREDLSIVSISGSLTSRLSANPYDVVQLLAERSGGEGYYLPVPYLATTVAEKEMFLQQPSVQELLARARRSDTFVVGIGSISDDGHLRRMNLISRDEQRALQKLGAVGDLMGRFIDIDGAAVPAVLSEQAVGLGFEEVRGARVLALSGGVSKTAATLSALRTGVITDLVIDEALAKSLASEIGAKTPQPA</sequence>
<dbReference type="InterPro" id="IPR037171">
    <property type="entry name" value="NagB/RpiA_transferase-like"/>
</dbReference>
<dbReference type="EMBL" id="QAYG01000001">
    <property type="protein sequence ID" value="PTW62511.1"/>
    <property type="molecule type" value="Genomic_DNA"/>
</dbReference>